<evidence type="ECO:0000259" key="2">
    <source>
        <dbReference type="PROSITE" id="PS51677"/>
    </source>
</evidence>
<evidence type="ECO:0000256" key="1">
    <source>
        <dbReference type="SAM" id="SignalP"/>
    </source>
</evidence>
<keyword evidence="4" id="KW-1185">Reference proteome</keyword>
<accession>A0ABN2HII2</accession>
<dbReference type="PANTHER" id="PTHR10587">
    <property type="entry name" value="GLYCOSYL TRANSFERASE-RELATED"/>
    <property type="match status" value="1"/>
</dbReference>
<sequence length="272" mass="28896">MRTLRTGAGLALAGLLLTLAAPGAATAAPPIIPPPFGAELPDSYGQTPRVSGNLGPMPQLPPAPRPVPFSAAAGGEYAQTVLRVPVNGNVVFITIDDGGYQPPEAARVLEEAHIPTSLFLISSPAVQHADFFRSLQPEGATIEAHTQSHRKLKGLPEDVQRFEICGSVDKLQGVAGRRPTLFRPPYGEYDLTTLKVIQSCGGIAANTLWEGSVIGGTLYIAQHAFGPHNPLYPGMILLMHFTPDFERDMHVLLAAVAASPGFSVGRLEDYIH</sequence>
<feature type="domain" description="NodB homology" evidence="2">
    <location>
        <begin position="89"/>
        <end position="272"/>
    </location>
</feature>
<dbReference type="Gene3D" id="3.20.20.370">
    <property type="entry name" value="Glycoside hydrolase/deacetylase"/>
    <property type="match status" value="1"/>
</dbReference>
<dbReference type="PANTHER" id="PTHR10587:SF134">
    <property type="entry name" value="SECRETED PROTEIN"/>
    <property type="match status" value="1"/>
</dbReference>
<dbReference type="InterPro" id="IPR002509">
    <property type="entry name" value="NODB_dom"/>
</dbReference>
<protein>
    <recommendedName>
        <fullName evidence="2">NodB homology domain-containing protein</fullName>
    </recommendedName>
</protein>
<feature type="signal peptide" evidence="1">
    <location>
        <begin position="1"/>
        <end position="27"/>
    </location>
</feature>
<dbReference type="Pfam" id="PF01522">
    <property type="entry name" value="Polysacc_deac_1"/>
    <property type="match status" value="1"/>
</dbReference>
<comment type="caution">
    <text evidence="3">The sequence shown here is derived from an EMBL/GenBank/DDBJ whole genome shotgun (WGS) entry which is preliminary data.</text>
</comment>
<name>A0ABN2HII2_9ACTN</name>
<gene>
    <name evidence="3" type="ORF">GCM10009765_42390</name>
</gene>
<keyword evidence="1" id="KW-0732">Signal</keyword>
<dbReference type="Proteomes" id="UP001500618">
    <property type="component" value="Unassembled WGS sequence"/>
</dbReference>
<proteinExistence type="predicted"/>
<organism evidence="3 4">
    <name type="scientific">Fodinicola feengrottensis</name>
    <dbReference type="NCBI Taxonomy" id="435914"/>
    <lineage>
        <taxon>Bacteria</taxon>
        <taxon>Bacillati</taxon>
        <taxon>Actinomycetota</taxon>
        <taxon>Actinomycetes</taxon>
        <taxon>Mycobacteriales</taxon>
        <taxon>Fodinicola</taxon>
    </lineage>
</organism>
<feature type="chain" id="PRO_5047355383" description="NodB homology domain-containing protein" evidence="1">
    <location>
        <begin position="28"/>
        <end position="272"/>
    </location>
</feature>
<dbReference type="CDD" id="cd10917">
    <property type="entry name" value="CE4_NodB_like_6s_7s"/>
    <property type="match status" value="1"/>
</dbReference>
<dbReference type="PROSITE" id="PS51677">
    <property type="entry name" value="NODB"/>
    <property type="match status" value="1"/>
</dbReference>
<dbReference type="InterPro" id="IPR050248">
    <property type="entry name" value="Polysacc_deacetylase_ArnD"/>
</dbReference>
<dbReference type="EMBL" id="BAAANY010000015">
    <property type="protein sequence ID" value="GAA1688453.1"/>
    <property type="molecule type" value="Genomic_DNA"/>
</dbReference>
<dbReference type="RefSeq" id="WP_163569507.1">
    <property type="nucleotide sequence ID" value="NZ_BAAANY010000015.1"/>
</dbReference>
<reference evidence="3 4" key="1">
    <citation type="journal article" date="2019" name="Int. J. Syst. Evol. Microbiol.">
        <title>The Global Catalogue of Microorganisms (GCM) 10K type strain sequencing project: providing services to taxonomists for standard genome sequencing and annotation.</title>
        <authorList>
            <consortium name="The Broad Institute Genomics Platform"/>
            <consortium name="The Broad Institute Genome Sequencing Center for Infectious Disease"/>
            <person name="Wu L."/>
            <person name="Ma J."/>
        </authorList>
    </citation>
    <scope>NUCLEOTIDE SEQUENCE [LARGE SCALE GENOMIC DNA]</scope>
    <source>
        <strain evidence="3 4">JCM 14718</strain>
    </source>
</reference>
<dbReference type="InterPro" id="IPR011330">
    <property type="entry name" value="Glyco_hydro/deAcase_b/a-brl"/>
</dbReference>
<evidence type="ECO:0000313" key="3">
    <source>
        <dbReference type="EMBL" id="GAA1688453.1"/>
    </source>
</evidence>
<dbReference type="SUPFAM" id="SSF88713">
    <property type="entry name" value="Glycoside hydrolase/deacetylase"/>
    <property type="match status" value="1"/>
</dbReference>
<evidence type="ECO:0000313" key="4">
    <source>
        <dbReference type="Proteomes" id="UP001500618"/>
    </source>
</evidence>